<feature type="compositionally biased region" description="Polar residues" evidence="3">
    <location>
        <begin position="447"/>
        <end position="460"/>
    </location>
</feature>
<dbReference type="GO" id="GO:0006623">
    <property type="term" value="P:protein targeting to vacuole"/>
    <property type="evidence" value="ECO:0007669"/>
    <property type="project" value="TreeGrafter"/>
</dbReference>
<dbReference type="InterPro" id="IPR026847">
    <property type="entry name" value="VPS13"/>
</dbReference>
<dbReference type="PROSITE" id="PS50003">
    <property type="entry name" value="PH_DOMAIN"/>
    <property type="match status" value="1"/>
</dbReference>
<dbReference type="OrthoDB" id="272810at2759"/>
<evidence type="ECO:0000256" key="2">
    <source>
        <dbReference type="ARBA" id="ARBA00022448"/>
    </source>
</evidence>
<dbReference type="Pfam" id="PF12624">
    <property type="entry name" value="VPS13_N"/>
    <property type="match status" value="1"/>
</dbReference>
<accession>I7M033</accession>
<evidence type="ECO:0000313" key="5">
    <source>
        <dbReference type="EMBL" id="EAR85400.2"/>
    </source>
</evidence>
<dbReference type="Gene3D" id="2.30.29.30">
    <property type="entry name" value="Pleckstrin-homology domain (PH domain)/Phosphotyrosine-binding domain (PTB)"/>
    <property type="match status" value="1"/>
</dbReference>
<dbReference type="PANTHER" id="PTHR16166:SF93">
    <property type="entry name" value="INTERMEMBRANE LIPID TRANSFER PROTEIN VPS13"/>
    <property type="match status" value="1"/>
</dbReference>
<feature type="region of interest" description="Disordered" evidence="3">
    <location>
        <begin position="1065"/>
        <end position="1115"/>
    </location>
</feature>
<keyword evidence="6" id="KW-1185">Reference proteome</keyword>
<keyword evidence="2" id="KW-0813">Transport</keyword>
<dbReference type="GeneID" id="7832259"/>
<feature type="region of interest" description="Disordered" evidence="3">
    <location>
        <begin position="439"/>
        <end position="460"/>
    </location>
</feature>
<feature type="compositionally biased region" description="Basic and acidic residues" evidence="3">
    <location>
        <begin position="1089"/>
        <end position="1111"/>
    </location>
</feature>
<feature type="compositionally biased region" description="Low complexity" evidence="3">
    <location>
        <begin position="2252"/>
        <end position="2267"/>
    </location>
</feature>
<dbReference type="SMART" id="SM00233">
    <property type="entry name" value="PH"/>
    <property type="match status" value="1"/>
</dbReference>
<protein>
    <submittedName>
        <fullName evidence="5">Amine-terminal region of chorein, A TM vesicle-mediated sorter</fullName>
    </submittedName>
</protein>
<feature type="compositionally biased region" description="Low complexity" evidence="3">
    <location>
        <begin position="2276"/>
        <end position="2289"/>
    </location>
</feature>
<comment type="similarity">
    <text evidence="1">Belongs to the VPS13 family.</text>
</comment>
<dbReference type="EMBL" id="GG662622">
    <property type="protein sequence ID" value="EAR85400.2"/>
    <property type="molecule type" value="Genomic_DNA"/>
</dbReference>
<sequence length="3750" mass="439845">MFESILERILNNYFGRFITGLDQNNLHLGVWKGDIKIENVSIRSDLMDNLEYPLKIKYSNIGSLIIKVPWTKLSSMPVQIILQDIFILVEPIDEKNWNFQDDKAINRKLTIIQNYLQMCIEKFLMKQEQNSLIQTKNTEGGSSSDQENNQSYLGKLTKRIIDNLELTIQRIHFRWEDKIQQYSWGISLEEISVFTCDGEWKKKFLDGTQTQDQLIRKLGEIKNLSLYWNDSETEFLTRDQQNINQKMVQYVQQNNEKKHEILNLSINVKVSQKINSSEIICQVEQQKLEFILKVQQLLQITKLLEKMQVYKKLLWMAQNDQKKPEEDNLTEQELNDYKQSFLEVMDQIKQSQNLQNSNFDIKKTQMPIILRKVKYEVLFEWSRECAKQRIKEKTIDQEQEKKNKQKWFFQNKNEALSKQEQEEIERKIEIEFAKENDFLDSPEKGKNQGNNKDGSSKNKQNFTKKQLISLTKKKKKINLIIDFNLHILSIVLQESQSQNLQLDVNKIHFYMVKNGDEKQNIEFTVRNIILFQGIKNQDENEKRLIGNNIDIQKEMLNKNIGLDSPFITSPQTLQFHSQSRKVYKKVNKYIYCPKNEENSQDFENEEQGYLDDFKGRNRKANQVDEEQKYQEDEDLSEFNSQFSENEGKNKRDRSKQSANQQNPFLSITLEKTILTASTEQKEEEQQTINQKITSFNTGISGEQAASQQQQSVSNNEEDDYIKFKSYLKCRVQPLVVFYDKDFIDRTKKFFEIKNQDEFLKSATWQKIEQIQDETANRFSRAIKQQSKNEWILDIEIFRQKVRIPVDTSEALWELKIPKISIKNINTNSNSKIQHNAYIENISLCLKETNISTYLLRDYTMQAEIIQNKQQIIQQQNRYQNTRNKQPDEIPLFKTTLLLPSLSLELTEAFCKKILLIPQAFRLKKNKKQEKREKLKEKLLSNCTHKGYLQCKENYEWNKYFVVFAGAYLYFFSDDSISSSDILKQIYIKNSLIHNSLSNAGNSPHKKNSINQGFLLHPYTFSIKNRYDQCELACGQKKELVDWTTKLIQKVEEYATIEELIKLKEKEEEEIEDSNNRKEEEDTSIGNNQDKSKENFHDAQQKSSEDKQRSESRSNNQMHLNSLISISMDKFNLKVIKFKLRGSPSDQGRISITQASQKGLNSPDYNKCEEGEEQSEQDYYIDLQLYKLKIDNKSYQTETQMSIQFKQIILLDGVFKFTNERFQPLIQTEKNTFSEILIITRKNNKKINVPNKEIIVTMQKALVNWKPDTILKIREWVKIMKGLPIVTIFKQEEEMTIEQILQEAIHRNQEREQAYTQSFQTVKDKQQLFINYSQAQEAGRCSQLLFDLGLQIEQLEVNLIHRTSHMGIYNAKVQNADVVFKKTAEAKYLDGTIKEFTVYDITNYPKTIDSNLYFDQIKPTPLLGRKIGAENSKKNNGRFRFASYQDQNIYNKDRVNSFLQLDFNEIFAVYQQQPIMRMINYIVNYFCWIFIQPEFLTMNDDYFAQKLVQPDLQPKNVWGSKIEMLQKILFATFMDIRVYLYDSFVQIKPFPQFTEFFQLDTKLVEVYNSPFQSNRRYKKLIVPKGADRLFNLLEEDWNIHVHPMTIQHVKDNCIFKNISTLTRYNMKWNRMCFYPNLNYLYPELDNSVIDSGFWIRSELHPFTLKLFRNEYIHLIRMIIHNFTQNDFKDIWFNHSQKVQQLFPPAEMNFYIDFPNVSVFAMSRVDDIPHIKLVINRLRLKWLKDQKNDIIIALYGEKINISYYDKVDNQNLLEKKLMGEDILKVQKVKLQGKSSDIFQIDHTFVIDRQYTPLQLSQMNTYGFEDKEFNEKRAQFTFYENMFSGSGDKDMLLKFQDVKVYVKSSVIMNVAFWSMMQQDCWPKKDVWDDLNRIIFMTNLINCQLILPSDQSDLVLFSRGEVSYVFMRQKMKQQEDFRERFMKGQVDNEYLNDMGDVYTFSVTLKDFELYRCNIQDLNKQKFDQIPRRSILMPANILWHMNKYIQIADKPYYPVFFNVRHDINFDKTIIKFSYKDIYLIKRVIDFWKKDLVNQKKDPDWVKMKQEEEEAFKQDPKNSQETPSQQTIFDVVLHGAKVFIINDGEGSSVPVLELTLNETQMVYNISKVKSIMSAILKFSLGFYNPSTSKWEPIIERAALDFDISFNKYSNPRKQIIIELNPEYEEININISKELIKIIKHTIISWKREIQLLEIDEKVYQQSIKNQNLIYMEQIFEECEEMEENHALQSNISSQIIQNMTNNSGNNQTQSNNSEANQIYQPSSSQLRQQLQKQSSYIRNNSGNNHQNQYYPQSPEKTSIFQRDQFNFSSDFRMESLALSRETSTKFVESAEKESLEYVSPYTIRNELGYAISIKSDYDPNKPNRVTYGAQVINYHPGYTIPTWTEMNYQIDSDTYSNFFNNSDLREKRTITLTLKHPYLEFDAINGIDLDSVQKTMHQLQSKTDKTFQATQLIIEVIPQATRKMIILRSSLTFINKLDETLEIQLMHPSIIQSFTNGRESQIDSQEHVDSNINSEANIEEYPSTFFLLGPNQRLCIPFDKINYILLFRFSNQLCLTLKQIEGQDLTNKSKWSQKLNLSKVTEIHQEIVSYPLRHSNDKISMIKFIKKLEGECIIQAEPSIIVKNCLPLPIKYKLYFESQVNDQIDVKTFDGTLHIQQEIQSHYVSLDHRVFINIQLPGYKWSKKALLYSPEINENQVEKIEIFDYQEYSTYLEIQKCENTFGSKKYFIYTPQFVINETPYDIFYFSKQKNRMQIISGQRVTQVQQQFQDVEQNNLPSAKICLLSNLQNLIISLNENGDHQSQPIDLQTFGQNTIDLCVPQVEEPTSLYQFGMNVSLICADSVQQIYIKSVIISPKYIVVNKTNYSMSVCQSTEEKSVTVVEAESRLPFFWTNFYKNKHLRIRVQEPDEGTWGWSGSIDVNDSQSNMISFCLRNQRNDKHTKFMKLDVRQDEHLVYLVLHECNNEEEAVYIIENKLDDIEIEVSQRDQLQFFAISAHTSQQFAWEQPIQNKDIQVNLKFKGKYLDQYEVEPLILNLEDNDSEREYKICSLKNEDEFLIFYGMICIEGSTKKVKFYFEHEIHERNKLEDNLDIQVGAKLKNFNISLISWNNQKRQEIALCHLKNIDFVMLQTQSERTCQLKVGFIQIDNNISYSASFPVAFTPTAFEKMQKLNRPHFSLILVQNIMVKNIKIIKSVKCQLQQSTLKLTDNFLDCIINFIQECNAPLQAIQKQQDTIQNNDKNASNRVMNMKNIFNKGNRVSSTQSMFGDNSGYIDNLQELSIQNDMLRSNSNIQFEWQYSKLPNIQAITLINEIEIYPIDLDLSFKANTKEDSADQTFFVLNIFKAIGLAFKNIDNASVNLKRTKLHNVLDTTSGAIKRLVKSYYLAVISIFLNMIGSLNLFANPLGFVKSIYIGFSDLISYPIEGFIKGPVEGTISIFKGVGSLAKNSISGSFNSVQSLTEPLSTVCSTLSLDDVYIEKRAYLNSLHPRHAIEGIGIGLLAMGNGIQRGVVGLVDIPYSEAKKSGVVGLLKGSMKGLSGVLFKPICGGIDFVSKTAEGIKNTVTFFDDKPSNKRIRNIRPFYGIDQYYKEYDAVDANIVYKFNKDQKSKYKDDIFIGTFILLDFEQARQIAVSQTVGEINNSAQYEFEQNGNEKLLVITLHYIILTRYKDNKLIWDVDINNITQINSSDLSIKIMHKLSSNKIQIYEIICHKKELTELILDKINYAKENISKLQENK</sequence>
<dbReference type="KEGG" id="tet:TTHERM_00471790"/>
<reference evidence="6" key="1">
    <citation type="journal article" date="2006" name="PLoS Biol.">
        <title>Macronuclear genome sequence of the ciliate Tetrahymena thermophila, a model eukaryote.</title>
        <authorList>
            <person name="Eisen J.A."/>
            <person name="Coyne R.S."/>
            <person name="Wu M."/>
            <person name="Wu D."/>
            <person name="Thiagarajan M."/>
            <person name="Wortman J.R."/>
            <person name="Badger J.H."/>
            <person name="Ren Q."/>
            <person name="Amedeo P."/>
            <person name="Jones K.M."/>
            <person name="Tallon L.J."/>
            <person name="Delcher A.L."/>
            <person name="Salzberg S.L."/>
            <person name="Silva J.C."/>
            <person name="Haas B.J."/>
            <person name="Majoros W.H."/>
            <person name="Farzad M."/>
            <person name="Carlton J.M."/>
            <person name="Smith R.K. Jr."/>
            <person name="Garg J."/>
            <person name="Pearlman R.E."/>
            <person name="Karrer K.M."/>
            <person name="Sun L."/>
            <person name="Manning G."/>
            <person name="Elde N.C."/>
            <person name="Turkewitz A.P."/>
            <person name="Asai D.J."/>
            <person name="Wilkes D.E."/>
            <person name="Wang Y."/>
            <person name="Cai H."/>
            <person name="Collins K."/>
            <person name="Stewart B.A."/>
            <person name="Lee S.R."/>
            <person name="Wilamowska K."/>
            <person name="Weinberg Z."/>
            <person name="Ruzzo W.L."/>
            <person name="Wloga D."/>
            <person name="Gaertig J."/>
            <person name="Frankel J."/>
            <person name="Tsao C.-C."/>
            <person name="Gorovsky M.A."/>
            <person name="Keeling P.J."/>
            <person name="Waller R.F."/>
            <person name="Patron N.J."/>
            <person name="Cherry J.M."/>
            <person name="Stover N.A."/>
            <person name="Krieger C.J."/>
            <person name="del Toro C."/>
            <person name="Ryder H.F."/>
            <person name="Williamson S.C."/>
            <person name="Barbeau R.A."/>
            <person name="Hamilton E.P."/>
            <person name="Orias E."/>
        </authorList>
    </citation>
    <scope>NUCLEOTIDE SEQUENCE [LARGE SCALE GENOMIC DNA]</scope>
    <source>
        <strain evidence="6">SB210</strain>
    </source>
</reference>
<organism evidence="5 6">
    <name type="scientific">Tetrahymena thermophila (strain SB210)</name>
    <dbReference type="NCBI Taxonomy" id="312017"/>
    <lineage>
        <taxon>Eukaryota</taxon>
        <taxon>Sar</taxon>
        <taxon>Alveolata</taxon>
        <taxon>Ciliophora</taxon>
        <taxon>Intramacronucleata</taxon>
        <taxon>Oligohymenophorea</taxon>
        <taxon>Hymenostomatida</taxon>
        <taxon>Tetrahymenina</taxon>
        <taxon>Tetrahymenidae</taxon>
        <taxon>Tetrahymena</taxon>
    </lineage>
</organism>
<dbReference type="PANTHER" id="PTHR16166">
    <property type="entry name" value="VACUOLAR PROTEIN SORTING-ASSOCIATED PROTEIN VPS13"/>
    <property type="match status" value="1"/>
</dbReference>
<feature type="compositionally biased region" description="Basic and acidic residues" evidence="3">
    <location>
        <begin position="621"/>
        <end position="630"/>
    </location>
</feature>
<gene>
    <name evidence="5" type="ORF">TTHERM_00471790</name>
</gene>
<dbReference type="InterPro" id="IPR011993">
    <property type="entry name" value="PH-like_dom_sf"/>
</dbReference>
<feature type="compositionally biased region" description="Polar residues" evidence="3">
    <location>
        <begin position="2290"/>
        <end position="2306"/>
    </location>
</feature>
<evidence type="ECO:0000256" key="1">
    <source>
        <dbReference type="ARBA" id="ARBA00006545"/>
    </source>
</evidence>
<dbReference type="SUPFAM" id="SSF50729">
    <property type="entry name" value="PH domain-like"/>
    <property type="match status" value="1"/>
</dbReference>
<evidence type="ECO:0000313" key="6">
    <source>
        <dbReference type="Proteomes" id="UP000009168"/>
    </source>
</evidence>
<evidence type="ECO:0000256" key="3">
    <source>
        <dbReference type="SAM" id="MobiDB-lite"/>
    </source>
</evidence>
<dbReference type="InterPro" id="IPR026854">
    <property type="entry name" value="VPS13_N"/>
</dbReference>
<dbReference type="RefSeq" id="XP_001033063.2">
    <property type="nucleotide sequence ID" value="XM_001033063.2"/>
</dbReference>
<proteinExistence type="inferred from homology"/>
<evidence type="ECO:0000259" key="4">
    <source>
        <dbReference type="PROSITE" id="PS50003"/>
    </source>
</evidence>
<feature type="domain" description="PH" evidence="4">
    <location>
        <begin position="941"/>
        <end position="1051"/>
    </location>
</feature>
<dbReference type="GO" id="GO:0045053">
    <property type="term" value="P:protein retention in Golgi apparatus"/>
    <property type="evidence" value="ECO:0007669"/>
    <property type="project" value="TreeGrafter"/>
</dbReference>
<dbReference type="eggNOG" id="KOG1809">
    <property type="taxonomic scope" value="Eukaryota"/>
</dbReference>
<dbReference type="InterPro" id="IPR001849">
    <property type="entry name" value="PH_domain"/>
</dbReference>
<dbReference type="InParanoid" id="I7M033"/>
<feature type="region of interest" description="Disordered" evidence="3">
    <location>
        <begin position="621"/>
        <end position="662"/>
    </location>
</feature>
<name>I7M033_TETTS</name>
<feature type="region of interest" description="Disordered" evidence="3">
    <location>
        <begin position="2252"/>
        <end position="2306"/>
    </location>
</feature>
<dbReference type="Proteomes" id="UP000009168">
    <property type="component" value="Unassembled WGS sequence"/>
</dbReference>